<dbReference type="Gene3D" id="3.40.50.300">
    <property type="entry name" value="P-loop containing nucleotide triphosphate hydrolases"/>
    <property type="match status" value="1"/>
</dbReference>
<dbReference type="PANTHER" id="PTHR43581">
    <property type="entry name" value="ATP/GTP PHOSPHATASE"/>
    <property type="match status" value="1"/>
</dbReference>
<dbReference type="Proteomes" id="UP001597183">
    <property type="component" value="Unassembled WGS sequence"/>
</dbReference>
<dbReference type="InterPro" id="IPR027417">
    <property type="entry name" value="P-loop_NTPase"/>
</dbReference>
<keyword evidence="3" id="KW-0808">Transferase</keyword>
<accession>A0ABW4AUA2</accession>
<feature type="domain" description="OLD protein-like TOPRIM" evidence="2">
    <location>
        <begin position="490"/>
        <end position="558"/>
    </location>
</feature>
<sequence length="671" mass="73694">MKLTKISARDFLSFDTLELELGSGLTVLTGPNGVGKTNLGRCLDLALAVTARYAGDQFTELLASYESAGHRGASAYRVALSLTLDQPWERALVLTFMRAAYACGGLADAAEKRRTASALDAIGRARITEESLRPLWAGTLHIHYDAGMRSPWFVAWEFDYSGRTCHISLVGANSGQLRNGKADPFWQPVDTSVNLTMALTSTIPNLDVDANNQDPEDHRLMDLANTLPGTGMTITMNMNVHADGSTPTPLSLRELAASLRVSDYHNFNFEFGHLFQAILRRQVVLTANRRVPFRRRFVHADFDGAIDIRDGSNVPAALFRLKNGDAAAQRQYAEIELAFNELTGRELGLRCRPELSQISVDGLIIEPTVVVDNAEYLIEFAGAGVQEALVLSTLVPGEPGRIIVLDEPAVNAEPAMQRRLIRMLRTVGQCLIITHSPDAVPADRFGDLANIVRLAPTEAGPRPRRAESLSQREWSRWLKLLEPTHVRALLFASKVVLCEGATEVGALRQWWSESNAWQLSTPEATNMPIIDVGGDHGFGGYIEYLDAFGIPWAAIADGPAFRSGSKLLQQLSRMGHEPEPPLDEGVDFTTCRNYWAQVGLFTVAEEFGDDGTKSGEFEAFLENLDRDLLSQVQLDIGTRSKPQVGALFATRYPTPPAIKALHKSVMNHFDG</sequence>
<dbReference type="InterPro" id="IPR038729">
    <property type="entry name" value="Rad50/SbcC_AAA"/>
</dbReference>
<dbReference type="GO" id="GO:0016740">
    <property type="term" value="F:transferase activity"/>
    <property type="evidence" value="ECO:0007669"/>
    <property type="project" value="UniProtKB-KW"/>
</dbReference>
<evidence type="ECO:0000259" key="2">
    <source>
        <dbReference type="Pfam" id="PF20469"/>
    </source>
</evidence>
<protein>
    <submittedName>
        <fullName evidence="3">TOPRIM nucleotidyl transferase/hydrolase domain-containing protein</fullName>
    </submittedName>
</protein>
<dbReference type="InterPro" id="IPR034139">
    <property type="entry name" value="TOPRIM_OLD"/>
</dbReference>
<evidence type="ECO:0000313" key="4">
    <source>
        <dbReference type="Proteomes" id="UP001597183"/>
    </source>
</evidence>
<keyword evidence="4" id="KW-1185">Reference proteome</keyword>
<organism evidence="3 4">
    <name type="scientific">Actinoplanes sichuanensis</name>
    <dbReference type="NCBI Taxonomy" id="512349"/>
    <lineage>
        <taxon>Bacteria</taxon>
        <taxon>Bacillati</taxon>
        <taxon>Actinomycetota</taxon>
        <taxon>Actinomycetes</taxon>
        <taxon>Micromonosporales</taxon>
        <taxon>Micromonosporaceae</taxon>
        <taxon>Actinoplanes</taxon>
    </lineage>
</organism>
<dbReference type="EMBL" id="JBHTMK010000079">
    <property type="protein sequence ID" value="MFD1374153.1"/>
    <property type="molecule type" value="Genomic_DNA"/>
</dbReference>
<name>A0ABW4AUA2_9ACTN</name>
<evidence type="ECO:0000313" key="3">
    <source>
        <dbReference type="EMBL" id="MFD1374153.1"/>
    </source>
</evidence>
<evidence type="ECO:0000259" key="1">
    <source>
        <dbReference type="Pfam" id="PF13476"/>
    </source>
</evidence>
<dbReference type="InterPro" id="IPR051396">
    <property type="entry name" value="Bact_Antivir_Def_Nuclease"/>
</dbReference>
<feature type="domain" description="Rad50/SbcC-type AAA" evidence="1">
    <location>
        <begin position="5"/>
        <end position="57"/>
    </location>
</feature>
<dbReference type="SUPFAM" id="SSF52540">
    <property type="entry name" value="P-loop containing nucleoside triphosphate hydrolases"/>
    <property type="match status" value="1"/>
</dbReference>
<dbReference type="PANTHER" id="PTHR43581:SF4">
    <property type="entry name" value="ATP_GTP PHOSPHATASE"/>
    <property type="match status" value="1"/>
</dbReference>
<reference evidence="4" key="1">
    <citation type="journal article" date="2019" name="Int. J. Syst. Evol. Microbiol.">
        <title>The Global Catalogue of Microorganisms (GCM) 10K type strain sequencing project: providing services to taxonomists for standard genome sequencing and annotation.</title>
        <authorList>
            <consortium name="The Broad Institute Genomics Platform"/>
            <consortium name="The Broad Institute Genome Sequencing Center for Infectious Disease"/>
            <person name="Wu L."/>
            <person name="Ma J."/>
        </authorList>
    </citation>
    <scope>NUCLEOTIDE SEQUENCE [LARGE SCALE GENOMIC DNA]</scope>
    <source>
        <strain evidence="4">CCM 7526</strain>
    </source>
</reference>
<comment type="caution">
    <text evidence="3">The sequence shown here is derived from an EMBL/GenBank/DDBJ whole genome shotgun (WGS) entry which is preliminary data.</text>
</comment>
<gene>
    <name evidence="3" type="ORF">ACFQ5G_53245</name>
</gene>
<proteinExistence type="predicted"/>
<dbReference type="RefSeq" id="WP_317794247.1">
    <property type="nucleotide sequence ID" value="NZ_AP028461.1"/>
</dbReference>
<dbReference type="CDD" id="cd01026">
    <property type="entry name" value="TOPRIM_OLD"/>
    <property type="match status" value="1"/>
</dbReference>
<dbReference type="Pfam" id="PF20469">
    <property type="entry name" value="OLD-like_TOPRIM"/>
    <property type="match status" value="1"/>
</dbReference>
<dbReference type="Pfam" id="PF13476">
    <property type="entry name" value="AAA_23"/>
    <property type="match status" value="1"/>
</dbReference>